<accession>W5YV81</accession>
<evidence type="ECO:0000313" key="2">
    <source>
        <dbReference type="Proteomes" id="UP000035081"/>
    </source>
</evidence>
<protein>
    <recommendedName>
        <fullName evidence="3">Carboxypeptidase regulatory-like domain-containing protein</fullName>
    </recommendedName>
</protein>
<dbReference type="KEGG" id="msr:AU15_01430"/>
<sequence length="404" mass="43243">MELGANAFVLPDGTVYSGDVDAEITIVDPTSDPSVMPGGYEAVGADGTEGLMESWGAITANFESESGENLQLGQGQIATIRIPLAQGRAAATSPATIPLFYYDDQEGVWREEGAATLVTENGISFYQGTVEHFTTWNADYLYESVDVIGRVVDESGDPVADALVTSQGQDYIGSSSVRTANDGTFHLPVRPNSDVLIAASRNGLSNTTSISVGDTDFELGNDIVLSEAAVSITLTWGENPEDLDTHFFGPENENGSSEFEVYYGNQSVSVNGTLINLDVDDTTSFGPEVTTVPRFPYPGTYRYLVYLFSGSGTIEDSPARVEVSIGGETSVFSPTQAQGTATDWWAVVNFVVDSEFNVTLQPVQEWRDFGANPAQATVSPSALGVMEGNENPAKAQVERKYYAR</sequence>
<gene>
    <name evidence="1" type="ORF">AU15_01430</name>
</gene>
<reference evidence="1 2" key="1">
    <citation type="journal article" date="2014" name="Genome Announc.">
        <title>Draft Genome Sequences of Marinobacter similis A3d10T and Marinobacter salarius R9SW1T.</title>
        <authorList>
            <person name="Ivanova E.P."/>
            <person name="Ng H.J."/>
            <person name="Webb H.K."/>
            <person name="Feng G."/>
            <person name="Oshima K."/>
            <person name="Hattori M."/>
            <person name="Ohkuma M."/>
            <person name="Sergeev A.F."/>
            <person name="Mikhailov V.V."/>
            <person name="Crawford R.J."/>
            <person name="Sawabe T."/>
        </authorList>
    </citation>
    <scope>NUCLEOTIDE SEQUENCE [LARGE SCALE GENOMIC DNA]</scope>
    <source>
        <strain evidence="2">A3d10 and R9SW1</strain>
    </source>
</reference>
<dbReference type="Proteomes" id="UP000035081">
    <property type="component" value="Chromosome"/>
</dbReference>
<dbReference type="EMBL" id="CP007152">
    <property type="protein sequence ID" value="AHI32955.1"/>
    <property type="molecule type" value="Genomic_DNA"/>
</dbReference>
<dbReference type="Gene3D" id="2.60.40.1120">
    <property type="entry name" value="Carboxypeptidase-like, regulatory domain"/>
    <property type="match status" value="1"/>
</dbReference>
<dbReference type="HOGENOM" id="CLU_681152_0_0_6"/>
<dbReference type="SUPFAM" id="SSF49464">
    <property type="entry name" value="Carboxypeptidase regulatory domain-like"/>
    <property type="match status" value="1"/>
</dbReference>
<dbReference type="Pfam" id="PF13620">
    <property type="entry name" value="CarboxypepD_reg"/>
    <property type="match status" value="1"/>
</dbReference>
<evidence type="ECO:0008006" key="3">
    <source>
        <dbReference type="Google" id="ProtNLM"/>
    </source>
</evidence>
<dbReference type="AlphaFoldDB" id="W5YV81"/>
<name>W5YV81_9GAMM</name>
<organism evidence="1 2">
    <name type="scientific">Marinobacter salarius</name>
    <dbReference type="NCBI Taxonomy" id="1420917"/>
    <lineage>
        <taxon>Bacteria</taxon>
        <taxon>Pseudomonadati</taxon>
        <taxon>Pseudomonadota</taxon>
        <taxon>Gammaproteobacteria</taxon>
        <taxon>Pseudomonadales</taxon>
        <taxon>Marinobacteraceae</taxon>
        <taxon>Marinobacter</taxon>
    </lineage>
</organism>
<dbReference type="InterPro" id="IPR008969">
    <property type="entry name" value="CarboxyPept-like_regulatory"/>
</dbReference>
<proteinExistence type="predicted"/>
<evidence type="ECO:0000313" key="1">
    <source>
        <dbReference type="EMBL" id="AHI32955.1"/>
    </source>
</evidence>